<organism evidence="2 3">
    <name type="scientific">Pycnoporus cinnabarinus</name>
    <name type="common">Cinnabar-red polypore</name>
    <name type="synonym">Trametes cinnabarina</name>
    <dbReference type="NCBI Taxonomy" id="5643"/>
    <lineage>
        <taxon>Eukaryota</taxon>
        <taxon>Fungi</taxon>
        <taxon>Dikarya</taxon>
        <taxon>Basidiomycota</taxon>
        <taxon>Agaricomycotina</taxon>
        <taxon>Agaricomycetes</taxon>
        <taxon>Polyporales</taxon>
        <taxon>Polyporaceae</taxon>
        <taxon>Trametes</taxon>
    </lineage>
</organism>
<feature type="domain" description="Dienelactone hydrolase" evidence="1">
    <location>
        <begin position="26"/>
        <end position="256"/>
    </location>
</feature>
<name>A0A060SQP6_PYCCI</name>
<comment type="caution">
    <text evidence="2">The sequence shown here is derived from an EMBL/GenBank/DDBJ whole genome shotgun (WGS) entry which is preliminary data.</text>
</comment>
<gene>
    <name evidence="2" type="ORF">BN946_scf184975.g9</name>
</gene>
<protein>
    <recommendedName>
        <fullName evidence="1">Dienelactone hydrolase domain-containing protein</fullName>
    </recommendedName>
</protein>
<dbReference type="PANTHER" id="PTHR17630">
    <property type="entry name" value="DIENELACTONE HYDROLASE"/>
    <property type="match status" value="1"/>
</dbReference>
<dbReference type="PANTHER" id="PTHR17630:SF105">
    <property type="entry name" value="DIENELACTONE HYDROLASE FAMILY PROTEIN (AFU_ORTHOLOGUE AFUA_4G08790)"/>
    <property type="match status" value="1"/>
</dbReference>
<dbReference type="EMBL" id="CCBP010000406">
    <property type="protein sequence ID" value="CDO76700.1"/>
    <property type="molecule type" value="Genomic_DNA"/>
</dbReference>
<dbReference type="AlphaFoldDB" id="A0A060SQP6"/>
<sequence>MSCPDCVSGSVHAGTPQGSEAKVGGIDAYVVGDADSQRVIVFGCDVFGWRFVNNRLLADEYASHGFRVVVPDFFNGWELPRWTLNANDPAQGSKSLFTRLVLVPLSLFILVPWVLRNLPRQVSAISTVTAALRAQTPSAKVGYVGFCWGGRFAISQNHQFDATVAAHPSLVKFPAELDGIKKPFSLAVAANDPHFGRERAEETERILKKRGLTDVEVVVYEGVQHGWTARANLADPVQKKAREDAVKQVVNWFGKHLS</sequence>
<dbReference type="SUPFAM" id="SSF53474">
    <property type="entry name" value="alpha/beta-Hydrolases"/>
    <property type="match status" value="1"/>
</dbReference>
<dbReference type="InterPro" id="IPR029058">
    <property type="entry name" value="AB_hydrolase_fold"/>
</dbReference>
<evidence type="ECO:0000313" key="2">
    <source>
        <dbReference type="EMBL" id="CDO76700.1"/>
    </source>
</evidence>
<dbReference type="OrthoDB" id="10019231at2759"/>
<dbReference type="Proteomes" id="UP000029665">
    <property type="component" value="Unassembled WGS sequence"/>
</dbReference>
<dbReference type="Gene3D" id="3.40.50.1820">
    <property type="entry name" value="alpha/beta hydrolase"/>
    <property type="match status" value="1"/>
</dbReference>
<accession>A0A060SQP6</accession>
<reference evidence="2" key="1">
    <citation type="submission" date="2014-01" db="EMBL/GenBank/DDBJ databases">
        <title>The genome of the white-rot fungus Pycnoporus cinnabarinus: a basidiomycete model with a versatile arsenal for lignocellulosic biomass breakdown.</title>
        <authorList>
            <person name="Levasseur A."/>
            <person name="Lomascolo A."/>
            <person name="Ruiz-Duenas F.J."/>
            <person name="Uzan E."/>
            <person name="Piumi F."/>
            <person name="Kues U."/>
            <person name="Ram A.F.J."/>
            <person name="Murat C."/>
            <person name="Haon M."/>
            <person name="Benoit I."/>
            <person name="Arfi Y."/>
            <person name="Chevret D."/>
            <person name="Drula E."/>
            <person name="Kwon M.J."/>
            <person name="Gouret P."/>
            <person name="Lesage-Meessen L."/>
            <person name="Lombard V."/>
            <person name="Mariette J."/>
            <person name="Noirot C."/>
            <person name="Park J."/>
            <person name="Patyshakuliyeva A."/>
            <person name="Wieneger R.A.B."/>
            <person name="Wosten H.A.B."/>
            <person name="Martin F."/>
            <person name="Coutinho P.M."/>
            <person name="de Vries R."/>
            <person name="Martinez A.T."/>
            <person name="Klopp C."/>
            <person name="Pontarotti P."/>
            <person name="Henrissat B."/>
            <person name="Record E."/>
        </authorList>
    </citation>
    <scope>NUCLEOTIDE SEQUENCE [LARGE SCALE GENOMIC DNA]</scope>
    <source>
        <strain evidence="2">BRFM137</strain>
    </source>
</reference>
<dbReference type="STRING" id="5643.A0A060SQP6"/>
<proteinExistence type="predicted"/>
<dbReference type="HOGENOM" id="CLU_054590_2_3_1"/>
<dbReference type="GO" id="GO:0016787">
    <property type="term" value="F:hydrolase activity"/>
    <property type="evidence" value="ECO:0007669"/>
    <property type="project" value="InterPro"/>
</dbReference>
<dbReference type="OMA" id="PEFMNGH"/>
<keyword evidence="3" id="KW-1185">Reference proteome</keyword>
<evidence type="ECO:0000313" key="3">
    <source>
        <dbReference type="Proteomes" id="UP000029665"/>
    </source>
</evidence>
<evidence type="ECO:0000259" key="1">
    <source>
        <dbReference type="Pfam" id="PF01738"/>
    </source>
</evidence>
<dbReference type="Pfam" id="PF01738">
    <property type="entry name" value="DLH"/>
    <property type="match status" value="1"/>
</dbReference>
<dbReference type="InterPro" id="IPR002925">
    <property type="entry name" value="Dienelactn_hydro"/>
</dbReference>